<sequence length="119" mass="13977">MMEIWKSISSHTTEYENPIRLSKGEIVQLGELAPEEDWKDWIWAENDNQQGGWVPIQLIETLDDNKRGLILEDYSAKELNISKDELFEKIRSMNGWSWVRKIDNNDEGWVPNETIEINA</sequence>
<evidence type="ECO:0000256" key="1">
    <source>
        <dbReference type="ARBA" id="ARBA00022443"/>
    </source>
</evidence>
<keyword evidence="4" id="KW-1185">Reference proteome</keyword>
<dbReference type="PIRSF" id="PIRSF034961">
    <property type="entry name" value="UCP034961_SH3_2"/>
    <property type="match status" value="1"/>
</dbReference>
<name>A0ABW5L1X7_9SPHI</name>
<dbReference type="SUPFAM" id="SSF50044">
    <property type="entry name" value="SH3-domain"/>
    <property type="match status" value="2"/>
</dbReference>
<dbReference type="Pfam" id="PF07653">
    <property type="entry name" value="SH3_2"/>
    <property type="match status" value="1"/>
</dbReference>
<evidence type="ECO:0000259" key="2">
    <source>
        <dbReference type="Pfam" id="PF07653"/>
    </source>
</evidence>
<feature type="domain" description="SH3" evidence="2">
    <location>
        <begin position="9"/>
        <end position="60"/>
    </location>
</feature>
<protein>
    <submittedName>
        <fullName evidence="3">SH3 domain-containing protein</fullName>
    </submittedName>
</protein>
<evidence type="ECO:0000313" key="3">
    <source>
        <dbReference type="EMBL" id="MFD2555176.1"/>
    </source>
</evidence>
<comment type="caution">
    <text evidence="3">The sequence shown here is derived from an EMBL/GenBank/DDBJ whole genome shotgun (WGS) entry which is preliminary data.</text>
</comment>
<keyword evidence="1" id="KW-0728">SH3 domain</keyword>
<dbReference type="InterPro" id="IPR014593">
    <property type="entry name" value="UCP034961_SH3_2"/>
</dbReference>
<proteinExistence type="predicted"/>
<accession>A0ABW5L1X7</accession>
<organism evidence="3 4">
    <name type="scientific">Sphingobacterium tabacisoli</name>
    <dbReference type="NCBI Taxonomy" id="2044855"/>
    <lineage>
        <taxon>Bacteria</taxon>
        <taxon>Pseudomonadati</taxon>
        <taxon>Bacteroidota</taxon>
        <taxon>Sphingobacteriia</taxon>
        <taxon>Sphingobacteriales</taxon>
        <taxon>Sphingobacteriaceae</taxon>
        <taxon>Sphingobacterium</taxon>
    </lineage>
</organism>
<dbReference type="Gene3D" id="2.30.30.40">
    <property type="entry name" value="SH3 Domains"/>
    <property type="match status" value="1"/>
</dbReference>
<dbReference type="InterPro" id="IPR001452">
    <property type="entry name" value="SH3_domain"/>
</dbReference>
<evidence type="ECO:0000313" key="4">
    <source>
        <dbReference type="Proteomes" id="UP001597440"/>
    </source>
</evidence>
<dbReference type="RefSeq" id="WP_246512490.1">
    <property type="nucleotide sequence ID" value="NZ_JAEQMU010000001.1"/>
</dbReference>
<dbReference type="InterPro" id="IPR036028">
    <property type="entry name" value="SH3-like_dom_sf"/>
</dbReference>
<dbReference type="EMBL" id="JBHULD010000014">
    <property type="protein sequence ID" value="MFD2555176.1"/>
    <property type="molecule type" value="Genomic_DNA"/>
</dbReference>
<gene>
    <name evidence="3" type="ORF">ACFSQW_12285</name>
</gene>
<reference evidence="4" key="1">
    <citation type="journal article" date="2019" name="Int. J. Syst. Evol. Microbiol.">
        <title>The Global Catalogue of Microorganisms (GCM) 10K type strain sequencing project: providing services to taxonomists for standard genome sequencing and annotation.</title>
        <authorList>
            <consortium name="The Broad Institute Genomics Platform"/>
            <consortium name="The Broad Institute Genome Sequencing Center for Infectious Disease"/>
            <person name="Wu L."/>
            <person name="Ma J."/>
        </authorList>
    </citation>
    <scope>NUCLEOTIDE SEQUENCE [LARGE SCALE GENOMIC DNA]</scope>
    <source>
        <strain evidence="4">KCTC 52298</strain>
    </source>
</reference>
<dbReference type="Proteomes" id="UP001597440">
    <property type="component" value="Unassembled WGS sequence"/>
</dbReference>